<reference evidence="2" key="1">
    <citation type="journal article" date="2019" name="Int. J. Syst. Evol. Microbiol.">
        <title>The Global Catalogue of Microorganisms (GCM) 10K type strain sequencing project: providing services to taxonomists for standard genome sequencing and annotation.</title>
        <authorList>
            <consortium name="The Broad Institute Genomics Platform"/>
            <consortium name="The Broad Institute Genome Sequencing Center for Infectious Disease"/>
            <person name="Wu L."/>
            <person name="Ma J."/>
        </authorList>
    </citation>
    <scope>NUCLEOTIDE SEQUENCE [LARGE SCALE GENOMIC DNA]</scope>
    <source>
        <strain evidence="2">CCUG 54518</strain>
    </source>
</reference>
<dbReference type="Proteomes" id="UP001596495">
    <property type="component" value="Unassembled WGS sequence"/>
</dbReference>
<accession>A0ABW2R5U7</accession>
<protein>
    <recommendedName>
        <fullName evidence="3">Carboxysome shell carbonic anhydrase</fullName>
    </recommendedName>
</protein>
<evidence type="ECO:0008006" key="3">
    <source>
        <dbReference type="Google" id="ProtNLM"/>
    </source>
</evidence>
<name>A0ABW2R5U7_9BURK</name>
<dbReference type="EMBL" id="JBHTBX010000002">
    <property type="protein sequence ID" value="MFC7433762.1"/>
    <property type="molecule type" value="Genomic_DNA"/>
</dbReference>
<dbReference type="RefSeq" id="WP_382254189.1">
    <property type="nucleotide sequence ID" value="NZ_JBHTBX010000002.1"/>
</dbReference>
<comment type="caution">
    <text evidence="1">The sequence shown here is derived from an EMBL/GenBank/DDBJ whole genome shotgun (WGS) entry which is preliminary data.</text>
</comment>
<keyword evidence="2" id="KW-1185">Reference proteome</keyword>
<proteinExistence type="predicted"/>
<evidence type="ECO:0000313" key="1">
    <source>
        <dbReference type="EMBL" id="MFC7433762.1"/>
    </source>
</evidence>
<evidence type="ECO:0000313" key="2">
    <source>
        <dbReference type="Proteomes" id="UP001596495"/>
    </source>
</evidence>
<sequence>MPTSVHHRPIAERIDWLFDLARRHAGEYASPEAWLARQRYHASHPTAILVMKCMDGRINIPVATRTPKGIILPFRNLGGIFHLGWPHLGETLTAAVGKVVASGRQALMMITYHYSRGDERRGCAGFHYRTDDARAHTFGIREEVSALFGQGHGTVYPLVCGFETDEEALVLHGRDGQTLSMADLSEADRPELPARLQQLLPDMPARMRADLLPLLEGNLAHIAALRQTERSLDIEHREWMICVGRGFDWLHLPNVALIIGPYSPDLADPIRKAAGIIEGNMAAGRIPDDGFLVLSSVPYEDIGVDRARAELKSRFMARFAADVIRREFPALAPRMTVRETVLNWDSRSVEPLPAGVAADR</sequence>
<gene>
    <name evidence="1" type="ORF">ACFQNJ_04490</name>
</gene>
<organism evidence="1 2">
    <name type="scientific">Hydrogenophaga bisanensis</name>
    <dbReference type="NCBI Taxonomy" id="439611"/>
    <lineage>
        <taxon>Bacteria</taxon>
        <taxon>Pseudomonadati</taxon>
        <taxon>Pseudomonadota</taxon>
        <taxon>Betaproteobacteria</taxon>
        <taxon>Burkholderiales</taxon>
        <taxon>Comamonadaceae</taxon>
        <taxon>Hydrogenophaga</taxon>
    </lineage>
</organism>